<dbReference type="Proteomes" id="UP000260351">
    <property type="component" value="Unassembled WGS sequence"/>
</dbReference>
<organism evidence="5 6">
    <name type="scientific">Wenzhouxiangella sediminis</name>
    <dbReference type="NCBI Taxonomy" id="1792836"/>
    <lineage>
        <taxon>Bacteria</taxon>
        <taxon>Pseudomonadati</taxon>
        <taxon>Pseudomonadota</taxon>
        <taxon>Gammaproteobacteria</taxon>
        <taxon>Chromatiales</taxon>
        <taxon>Wenzhouxiangellaceae</taxon>
        <taxon>Wenzhouxiangella</taxon>
    </lineage>
</organism>
<dbReference type="Pfam" id="PF00930">
    <property type="entry name" value="DPPIV_N"/>
    <property type="match status" value="1"/>
</dbReference>
<comment type="caution">
    <text evidence="5">The sequence shown here is derived from an EMBL/GenBank/DDBJ whole genome shotgun (WGS) entry which is preliminary data.</text>
</comment>
<sequence length="750" mass="83263">MNRCRLAAILLLSAAAFSASGAEAPSLERIVSLPSLTGTAPSAPAWARDSRRVAFLWNDEGMPFRDVWVVESDGTGLQRLTSLAPTFAPPPESGQSRREMLERSATRHDTGVGQLQWMPDSDQIVFMHGGRMQVVPVGGGDVRPLLSNDSSGHSPVFSPAGERLAFIRENDLWLHDFARGVSHSVTDLGQAGIGTVPVGAFAGPDAYIRSHTWSSDGRYLAFVHIDRSEVRRVPIPAWLHGAEPLLHEVRRAYPGDRDERQRVGIYDTRDQSLKWLETGDPTARIFYEISWSPARPELLVHQGLDVAEKRWIHIADAASGRLRTLWEDERPSRVYPIFRAVWSGNGEQVRFVGDMHDHYRLYTVDADGGEPAVLTRGDFDVAATRSAAAVETRGKSLYFVAAAPTPYERHLYRLEEGAEPVRITTRPGVHRPVISPDGRHVASVHSSDSRPAELYVGPADAGSELARVTESPAPDFPDYDWIEPRYVTFPGPEEGKSLHARIVEPRNMAPGQRYPVLIGNIYSNTVRNAWDADRPTTNLQQRLALTGEYIHVQVDLRGSVGYGVAFREAFQGDWGRGDLRDLVATVDYLTTLDHVDPERIGLWGNSYGGLMVLSALFREPGLFAAGVAGAPAVDVHHFTGYDQHLTRRPDTHPEIFENGSLMDLGEDLVDPLMIIHGMHDDIVPFKTTLMLTEKLMLLGKDFDLVAMPRAPHWWAGTEHYAVYTFGKLEDFFRRHVPPGPMPANGEFADE</sequence>
<dbReference type="GO" id="GO:0008236">
    <property type="term" value="F:serine-type peptidase activity"/>
    <property type="evidence" value="ECO:0007669"/>
    <property type="project" value="InterPro"/>
</dbReference>
<gene>
    <name evidence="5" type="ORF">DZC52_12920</name>
</gene>
<dbReference type="PANTHER" id="PTHR11731">
    <property type="entry name" value="PROTEASE FAMILY S9B,C DIPEPTIDYL-PEPTIDASE IV-RELATED"/>
    <property type="match status" value="1"/>
</dbReference>
<dbReference type="SUPFAM" id="SSF53474">
    <property type="entry name" value="alpha/beta-Hydrolases"/>
    <property type="match status" value="1"/>
</dbReference>
<evidence type="ECO:0000259" key="4">
    <source>
        <dbReference type="Pfam" id="PF00930"/>
    </source>
</evidence>
<dbReference type="Gene3D" id="3.40.50.1820">
    <property type="entry name" value="alpha/beta hydrolase"/>
    <property type="match status" value="1"/>
</dbReference>
<feature type="region of interest" description="Disordered" evidence="1">
    <location>
        <begin position="428"/>
        <end position="451"/>
    </location>
</feature>
<dbReference type="OrthoDB" id="1094230at2"/>
<feature type="domain" description="Peptidase S9 prolyl oligopeptidase catalytic" evidence="3">
    <location>
        <begin position="547"/>
        <end position="736"/>
    </location>
</feature>
<evidence type="ECO:0000256" key="1">
    <source>
        <dbReference type="SAM" id="MobiDB-lite"/>
    </source>
</evidence>
<feature type="domain" description="Dipeptidylpeptidase IV N-terminal" evidence="4">
    <location>
        <begin position="134"/>
        <end position="449"/>
    </location>
</feature>
<dbReference type="AlphaFoldDB" id="A0A3E1K691"/>
<name>A0A3E1K691_9GAMM</name>
<protein>
    <submittedName>
        <fullName evidence="5">S9 family peptidase</fullName>
    </submittedName>
</protein>
<evidence type="ECO:0000256" key="2">
    <source>
        <dbReference type="SAM" id="SignalP"/>
    </source>
</evidence>
<keyword evidence="2" id="KW-0732">Signal</keyword>
<dbReference type="GO" id="GO:0006508">
    <property type="term" value="P:proteolysis"/>
    <property type="evidence" value="ECO:0007669"/>
    <property type="project" value="InterPro"/>
</dbReference>
<accession>A0A3E1K691</accession>
<feature type="chain" id="PRO_5017791219" evidence="2">
    <location>
        <begin position="22"/>
        <end position="750"/>
    </location>
</feature>
<feature type="signal peptide" evidence="2">
    <location>
        <begin position="1"/>
        <end position="21"/>
    </location>
</feature>
<evidence type="ECO:0000313" key="5">
    <source>
        <dbReference type="EMBL" id="RFF29531.1"/>
    </source>
</evidence>
<dbReference type="SUPFAM" id="SSF82171">
    <property type="entry name" value="DPP6 N-terminal domain-like"/>
    <property type="match status" value="2"/>
</dbReference>
<keyword evidence="6" id="KW-1185">Reference proteome</keyword>
<reference evidence="5 6" key="1">
    <citation type="submission" date="2018-08" db="EMBL/GenBank/DDBJ databases">
        <title>Wenzhouxiangella salilacus sp. nov., a novel bacterium isolated from a saline lake in Xinjiang Province, China.</title>
        <authorList>
            <person name="Han S."/>
        </authorList>
    </citation>
    <scope>NUCLEOTIDE SEQUENCE [LARGE SCALE GENOMIC DNA]</scope>
    <source>
        <strain evidence="5 6">XDB06</strain>
    </source>
</reference>
<dbReference type="GO" id="GO:0008239">
    <property type="term" value="F:dipeptidyl-peptidase activity"/>
    <property type="evidence" value="ECO:0007669"/>
    <property type="project" value="TreeGrafter"/>
</dbReference>
<dbReference type="PANTHER" id="PTHR11731:SF193">
    <property type="entry name" value="DIPEPTIDYL PEPTIDASE 9"/>
    <property type="match status" value="1"/>
</dbReference>
<dbReference type="InterPro" id="IPR029058">
    <property type="entry name" value="AB_hydrolase_fold"/>
</dbReference>
<dbReference type="Gene3D" id="2.140.10.30">
    <property type="entry name" value="Dipeptidylpeptidase IV, N-terminal domain"/>
    <property type="match status" value="1"/>
</dbReference>
<proteinExistence type="predicted"/>
<evidence type="ECO:0000313" key="6">
    <source>
        <dbReference type="Proteomes" id="UP000260351"/>
    </source>
</evidence>
<dbReference type="InterPro" id="IPR050278">
    <property type="entry name" value="Serine_Prot_S9B/DPPIV"/>
</dbReference>
<evidence type="ECO:0000259" key="3">
    <source>
        <dbReference type="Pfam" id="PF00326"/>
    </source>
</evidence>
<dbReference type="EMBL" id="QUZK01000046">
    <property type="protein sequence ID" value="RFF29531.1"/>
    <property type="molecule type" value="Genomic_DNA"/>
</dbReference>
<dbReference type="Pfam" id="PF00326">
    <property type="entry name" value="Peptidase_S9"/>
    <property type="match status" value="1"/>
</dbReference>
<dbReference type="RefSeq" id="WP_116651557.1">
    <property type="nucleotide sequence ID" value="NZ_QUZK01000046.1"/>
</dbReference>
<dbReference type="InterPro" id="IPR001375">
    <property type="entry name" value="Peptidase_S9_cat"/>
</dbReference>
<dbReference type="InterPro" id="IPR002469">
    <property type="entry name" value="Peptidase_S9B_N"/>
</dbReference>